<organism evidence="1 2">
    <name type="scientific">Saguinus oedipus</name>
    <name type="common">Cotton-top tamarin</name>
    <name type="synonym">Oedipomidas oedipus</name>
    <dbReference type="NCBI Taxonomy" id="9490"/>
    <lineage>
        <taxon>Eukaryota</taxon>
        <taxon>Metazoa</taxon>
        <taxon>Chordata</taxon>
        <taxon>Craniata</taxon>
        <taxon>Vertebrata</taxon>
        <taxon>Euteleostomi</taxon>
        <taxon>Mammalia</taxon>
        <taxon>Eutheria</taxon>
        <taxon>Euarchontoglires</taxon>
        <taxon>Primates</taxon>
        <taxon>Haplorrhini</taxon>
        <taxon>Platyrrhini</taxon>
        <taxon>Cebidae</taxon>
        <taxon>Callitrichinae</taxon>
        <taxon>Saguinus</taxon>
    </lineage>
</organism>
<evidence type="ECO:0000313" key="2">
    <source>
        <dbReference type="Proteomes" id="UP001266305"/>
    </source>
</evidence>
<comment type="caution">
    <text evidence="1">The sequence shown here is derived from an EMBL/GenBank/DDBJ whole genome shotgun (WGS) entry which is preliminary data.</text>
</comment>
<proteinExistence type="predicted"/>
<protein>
    <recommendedName>
        <fullName evidence="3">Dopamine receptor D4</fullName>
    </recommendedName>
</protein>
<feature type="non-terminal residue" evidence="1">
    <location>
        <position position="61"/>
    </location>
</feature>
<evidence type="ECO:0000313" key="1">
    <source>
        <dbReference type="EMBL" id="KAK2093355.1"/>
    </source>
</evidence>
<accession>A0ABQ9U9B1</accession>
<sequence length="61" mass="6169">RAREERPGRAPAGSVQRTPALPCPCPCPCFGPCPASRPSCPRPSAVATLGPGVPACLASSR</sequence>
<keyword evidence="2" id="KW-1185">Reference proteome</keyword>
<gene>
    <name evidence="1" type="ORF">P7K49_029884</name>
</gene>
<dbReference type="EMBL" id="JASSZA010000015">
    <property type="protein sequence ID" value="KAK2093355.1"/>
    <property type="molecule type" value="Genomic_DNA"/>
</dbReference>
<dbReference type="Proteomes" id="UP001266305">
    <property type="component" value="Unassembled WGS sequence"/>
</dbReference>
<reference evidence="1 2" key="1">
    <citation type="submission" date="2023-05" db="EMBL/GenBank/DDBJ databases">
        <title>B98-5 Cell Line De Novo Hybrid Assembly: An Optical Mapping Approach.</title>
        <authorList>
            <person name="Kananen K."/>
            <person name="Auerbach J.A."/>
            <person name="Kautto E."/>
            <person name="Blachly J.S."/>
        </authorList>
    </citation>
    <scope>NUCLEOTIDE SEQUENCE [LARGE SCALE GENOMIC DNA]</scope>
    <source>
        <strain evidence="1">B95-8</strain>
        <tissue evidence="1">Cell line</tissue>
    </source>
</reference>
<evidence type="ECO:0008006" key="3">
    <source>
        <dbReference type="Google" id="ProtNLM"/>
    </source>
</evidence>
<feature type="non-terminal residue" evidence="1">
    <location>
        <position position="1"/>
    </location>
</feature>
<name>A0ABQ9U9B1_SAGOE</name>